<organism evidence="2 3">
    <name type="scientific">Hypocrea atroviridis (strain ATCC 20476 / IMI 206040)</name>
    <name type="common">Trichoderma atroviride</name>
    <dbReference type="NCBI Taxonomy" id="452589"/>
    <lineage>
        <taxon>Eukaryota</taxon>
        <taxon>Fungi</taxon>
        <taxon>Dikarya</taxon>
        <taxon>Ascomycota</taxon>
        <taxon>Pezizomycotina</taxon>
        <taxon>Sordariomycetes</taxon>
        <taxon>Hypocreomycetidae</taxon>
        <taxon>Hypocreales</taxon>
        <taxon>Hypocreaceae</taxon>
        <taxon>Trichoderma</taxon>
    </lineage>
</organism>
<dbReference type="OMA" id="HAWTICS"/>
<dbReference type="PANTHER" id="PTHR28019:SF7">
    <property type="entry name" value="SUR7 PROTEIN"/>
    <property type="match status" value="1"/>
</dbReference>
<dbReference type="PANTHER" id="PTHR28019">
    <property type="entry name" value="CELL MEMBRANE PROTEIN YLR413W-RELATED"/>
    <property type="match status" value="1"/>
</dbReference>
<dbReference type="InterPro" id="IPR052413">
    <property type="entry name" value="SUR7_domain"/>
</dbReference>
<dbReference type="InterPro" id="IPR009571">
    <property type="entry name" value="SUR7/Rim9-like_fungi"/>
</dbReference>
<protein>
    <recommendedName>
        <fullName evidence="4">SUR7 protein</fullName>
    </recommendedName>
</protein>
<feature type="transmembrane region" description="Helical" evidence="1">
    <location>
        <begin position="258"/>
        <end position="282"/>
    </location>
</feature>
<dbReference type="AlphaFoldDB" id="G9NIZ6"/>
<evidence type="ECO:0000256" key="1">
    <source>
        <dbReference type="SAM" id="Phobius"/>
    </source>
</evidence>
<evidence type="ECO:0000313" key="3">
    <source>
        <dbReference type="Proteomes" id="UP000005426"/>
    </source>
</evidence>
<keyword evidence="1" id="KW-0812">Transmembrane</keyword>
<keyword evidence="3" id="KW-1185">Reference proteome</keyword>
<sequence>MALIQRFLVLIPLFFSFITIVLINLVLFAGNQQGFMEDYAIIRFNTSVLGQTIVRNSDSDNNKSIVGKNLARDSLDDSLDDLFNDLTANMAALLGISDWYSIHITNACQGEFVHNATSYGSLNTTSCTHLSRSNQFNFTRILNQEMTAGPFGLGLADINWPDAIQDKINNFNNALLAFYIFFIIGVSSSGVSMLAGVLVFFFGDKRIMLFANIIPTTLAAIIITLGCIIITAASSIAVNAINKAGAKITLVADKGVNFYIISWTAAVFIILSTLFWITRLAILRKKEKEGYKNF</sequence>
<dbReference type="GO" id="GO:0051285">
    <property type="term" value="C:cell cortex of cell tip"/>
    <property type="evidence" value="ECO:0007669"/>
    <property type="project" value="TreeGrafter"/>
</dbReference>
<dbReference type="Pfam" id="PF06687">
    <property type="entry name" value="SUR7"/>
    <property type="match status" value="1"/>
</dbReference>
<feature type="transmembrane region" description="Helical" evidence="1">
    <location>
        <begin position="176"/>
        <end position="202"/>
    </location>
</feature>
<dbReference type="GO" id="GO:0005886">
    <property type="term" value="C:plasma membrane"/>
    <property type="evidence" value="ECO:0007669"/>
    <property type="project" value="InterPro"/>
</dbReference>
<feature type="transmembrane region" description="Helical" evidence="1">
    <location>
        <begin position="209"/>
        <end position="238"/>
    </location>
</feature>
<dbReference type="eggNOG" id="ENOG502S47U">
    <property type="taxonomic scope" value="Eukaryota"/>
</dbReference>
<keyword evidence="1" id="KW-1133">Transmembrane helix</keyword>
<reference evidence="2 3" key="1">
    <citation type="journal article" date="2011" name="Genome Biol.">
        <title>Comparative genome sequence analysis underscores mycoparasitism as the ancestral life style of Trichoderma.</title>
        <authorList>
            <person name="Kubicek C.P."/>
            <person name="Herrera-Estrella A."/>
            <person name="Seidl-Seiboth V."/>
            <person name="Martinez D.A."/>
            <person name="Druzhinina I.S."/>
            <person name="Thon M."/>
            <person name="Zeilinger S."/>
            <person name="Casas-Flores S."/>
            <person name="Horwitz B.A."/>
            <person name="Mukherjee P.K."/>
            <person name="Mukherjee M."/>
            <person name="Kredics L."/>
            <person name="Alcaraz L.D."/>
            <person name="Aerts A."/>
            <person name="Antal Z."/>
            <person name="Atanasova L."/>
            <person name="Cervantes-Badillo M.G."/>
            <person name="Challacombe J."/>
            <person name="Chertkov O."/>
            <person name="McCluskey K."/>
            <person name="Coulpier F."/>
            <person name="Deshpande N."/>
            <person name="von Doehren H."/>
            <person name="Ebbole D.J."/>
            <person name="Esquivel-Naranjo E.U."/>
            <person name="Fekete E."/>
            <person name="Flipphi M."/>
            <person name="Glaser F."/>
            <person name="Gomez-Rodriguez E.Y."/>
            <person name="Gruber S."/>
            <person name="Han C."/>
            <person name="Henrissat B."/>
            <person name="Hermosa R."/>
            <person name="Hernandez-Onate M."/>
            <person name="Karaffa L."/>
            <person name="Kosti I."/>
            <person name="Le Crom S."/>
            <person name="Lindquist E."/>
            <person name="Lucas S."/>
            <person name="Luebeck M."/>
            <person name="Luebeck P.S."/>
            <person name="Margeot A."/>
            <person name="Metz B."/>
            <person name="Misra M."/>
            <person name="Nevalainen H."/>
            <person name="Omann M."/>
            <person name="Packer N."/>
            <person name="Perrone G."/>
            <person name="Uresti-Rivera E.E."/>
            <person name="Salamov A."/>
            <person name="Schmoll M."/>
            <person name="Seiboth B."/>
            <person name="Shapiro H."/>
            <person name="Sukno S."/>
            <person name="Tamayo-Ramos J.A."/>
            <person name="Tisch D."/>
            <person name="Wiest A."/>
            <person name="Wilkinson H.H."/>
            <person name="Zhang M."/>
            <person name="Coutinho P.M."/>
            <person name="Kenerley C.M."/>
            <person name="Monte E."/>
            <person name="Baker S.E."/>
            <person name="Grigoriev I.V."/>
        </authorList>
    </citation>
    <scope>NUCLEOTIDE SEQUENCE [LARGE SCALE GENOMIC DNA]</scope>
    <source>
        <strain evidence="3">ATCC 20476 / IMI 206040</strain>
    </source>
</reference>
<dbReference type="GO" id="GO:0031505">
    <property type="term" value="P:fungal-type cell wall organization"/>
    <property type="evidence" value="ECO:0007669"/>
    <property type="project" value="TreeGrafter"/>
</dbReference>
<comment type="caution">
    <text evidence="2">The sequence shown here is derived from an EMBL/GenBank/DDBJ whole genome shotgun (WGS) entry which is preliminary data.</text>
</comment>
<dbReference type="OrthoDB" id="4159154at2759"/>
<dbReference type="EMBL" id="ABDG02000017">
    <property type="protein sequence ID" value="EHK48873.1"/>
    <property type="molecule type" value="Genomic_DNA"/>
</dbReference>
<dbReference type="Proteomes" id="UP000005426">
    <property type="component" value="Unassembled WGS sequence"/>
</dbReference>
<dbReference type="HOGENOM" id="CLU_064532_0_0_1"/>
<gene>
    <name evidence="2" type="ORF">TRIATDRAFT_213413</name>
</gene>
<name>G9NIZ6_HYPAI</name>
<accession>G9NIZ6</accession>
<evidence type="ECO:0008006" key="4">
    <source>
        <dbReference type="Google" id="ProtNLM"/>
    </source>
</evidence>
<evidence type="ECO:0000313" key="2">
    <source>
        <dbReference type="EMBL" id="EHK48873.1"/>
    </source>
</evidence>
<feature type="transmembrane region" description="Helical" evidence="1">
    <location>
        <begin position="7"/>
        <end position="29"/>
    </location>
</feature>
<keyword evidence="1" id="KW-0472">Membrane</keyword>
<proteinExistence type="predicted"/>